<dbReference type="EMBL" id="JBHUDD010000052">
    <property type="protein sequence ID" value="MFD1509576.1"/>
    <property type="molecule type" value="Genomic_DNA"/>
</dbReference>
<sequence>MFDTFVIVDWSAAGVPRTGKDSIWIAVLRGGGLVLHNPATRAEAEAGLRALLSEEARAGRRVLAGFDFAFGYPAGLSARLGPGSWRAVWAALAARVQEGPKNANNRFDVGGDLNGLFDAPGPFWGNGLKRDVAGLPRLKPAGWGGVLPVNRRICDGLAPGAQEVWKLSGAGSVGGQALTGIAMLERLRQATGAAVWPFEWPSDAGVVLAEVFPSLWPVGVDPARVRDAVQVRDVALRLAAWARQGRLAGALDAPLGQPPGVRMEEGWILGLSEKGFDVAGLT</sequence>
<comment type="caution">
    <text evidence="1">The sequence shown here is derived from an EMBL/GenBank/DDBJ whole genome shotgun (WGS) entry which is preliminary data.</text>
</comment>
<evidence type="ECO:0000313" key="1">
    <source>
        <dbReference type="EMBL" id="MFD1509576.1"/>
    </source>
</evidence>
<keyword evidence="2" id="KW-1185">Reference proteome</keyword>
<proteinExistence type="predicted"/>
<protein>
    <submittedName>
        <fullName evidence="1">Molybdopterin guanine dinucleotide synthesis</fullName>
    </submittedName>
</protein>
<evidence type="ECO:0000313" key="2">
    <source>
        <dbReference type="Proteomes" id="UP001597186"/>
    </source>
</evidence>
<organism evidence="1 2">
    <name type="scientific">Lacimonas salitolerans</name>
    <dbReference type="NCBI Taxonomy" id="1323750"/>
    <lineage>
        <taxon>Bacteria</taxon>
        <taxon>Pseudomonadati</taxon>
        <taxon>Pseudomonadota</taxon>
        <taxon>Alphaproteobacteria</taxon>
        <taxon>Rhodobacterales</taxon>
        <taxon>Paracoccaceae</taxon>
        <taxon>Lacimonas</taxon>
    </lineage>
</organism>
<name>A0ABW4EFY9_9RHOB</name>
<accession>A0ABW4EFY9</accession>
<dbReference type="RefSeq" id="WP_379914878.1">
    <property type="nucleotide sequence ID" value="NZ_JBHUDD010000052.1"/>
</dbReference>
<reference evidence="2" key="1">
    <citation type="journal article" date="2019" name="Int. J. Syst. Evol. Microbiol.">
        <title>The Global Catalogue of Microorganisms (GCM) 10K type strain sequencing project: providing services to taxonomists for standard genome sequencing and annotation.</title>
        <authorList>
            <consortium name="The Broad Institute Genomics Platform"/>
            <consortium name="The Broad Institute Genome Sequencing Center for Infectious Disease"/>
            <person name="Wu L."/>
            <person name="Ma J."/>
        </authorList>
    </citation>
    <scope>NUCLEOTIDE SEQUENCE [LARGE SCALE GENOMIC DNA]</scope>
    <source>
        <strain evidence="2">CGMCC 1.12477</strain>
    </source>
</reference>
<dbReference type="Proteomes" id="UP001597186">
    <property type="component" value="Unassembled WGS sequence"/>
</dbReference>
<gene>
    <name evidence="1" type="ORF">ACFTOW_09200</name>
</gene>